<feature type="region of interest" description="Disordered" evidence="1">
    <location>
        <begin position="354"/>
        <end position="386"/>
    </location>
</feature>
<dbReference type="Pfam" id="PF07920">
    <property type="entry name" value="DUF1684"/>
    <property type="match status" value="1"/>
</dbReference>
<evidence type="ECO:0000256" key="1">
    <source>
        <dbReference type="SAM" id="MobiDB-lite"/>
    </source>
</evidence>
<dbReference type="Gene3D" id="3.40.50.1820">
    <property type="entry name" value="alpha/beta hydrolase"/>
    <property type="match status" value="1"/>
</dbReference>
<dbReference type="SUPFAM" id="SSF53474">
    <property type="entry name" value="alpha/beta-Hydrolases"/>
    <property type="match status" value="1"/>
</dbReference>
<dbReference type="InterPro" id="IPR050585">
    <property type="entry name" value="Xaa-Pro_dipeptidyl-ppase/CocE"/>
</dbReference>
<dbReference type="InterPro" id="IPR012467">
    <property type="entry name" value="DUF1684"/>
</dbReference>
<dbReference type="PANTHER" id="PTHR43056:SF5">
    <property type="entry name" value="PEPTIDASE S9 PROLYL OLIGOPEPTIDASE CATALYTIC DOMAIN-CONTAINING PROTEIN"/>
    <property type="match status" value="1"/>
</dbReference>
<evidence type="ECO:0000259" key="2">
    <source>
        <dbReference type="Pfam" id="PF00326"/>
    </source>
</evidence>
<sequence>MSTLGSDRLELLEPDGSARVLDLPLTTIELADAADGRLLLDGGSAALVGGLRELDLESGRLRDLRLDYDALPDESLLPLAEERTFARERDVHAIVYPPRNPSQTAPQGELPPYVAFVHGGPTTRTSASVNLVFAYYTSRGIGVVDVNYGGSTGYGRQYRERLRGQWGIVDVEDVVTAVTGLADAGLADPARLGIEGGSAGGWTVLSALTRTDVFACGVSLYGVADLTALAEDTHDFEARYTDGLVGPLPEAQAVYDERSPLNHIDGLDCPVLLLQGLDDPVVPPAQSERFRDGLVAKGIPHAYIAFPGSPTASARWRRGSGRVRRRCPSTGRCSASSRPGFRCSSCGVLGRPNNAVSSGVASRTSGKDDRMTDTSTVQAPATPEERWSRFRSRRAEAVVQPRGFLALVNTQWIDSEQPIWGVPGVWAPRPDGEPGLQLTAAAADGITVDGSVVDGTVLLSPKNSETPSDIAFDEHTTGTIITGHDGGNALRVWDSESEPIANFGSIDAFPYDPSWVVSGTFTPNPEGTTAGFAHIKDEGEAREMVIPGSIRFEHDGVEYDILAFKEGRALQLVFADATSGDSTYSVGRFLFTAPNPDGSITLDFNNALLPPCAFSYNFNCPMPPKQNRFPFPVEAGEKNVLAKDGSLLNH</sequence>
<feature type="domain" description="Peptidase S9 prolyl oligopeptidase catalytic" evidence="2">
    <location>
        <begin position="129"/>
        <end position="309"/>
    </location>
</feature>
<dbReference type="Proteomes" id="UP001321498">
    <property type="component" value="Chromosome"/>
</dbReference>
<evidence type="ECO:0000313" key="4">
    <source>
        <dbReference type="Proteomes" id="UP001321498"/>
    </source>
</evidence>
<dbReference type="PANTHER" id="PTHR43056">
    <property type="entry name" value="PEPTIDASE S9 PROLYL OLIGOPEPTIDASE"/>
    <property type="match status" value="1"/>
</dbReference>
<dbReference type="InterPro" id="IPR001375">
    <property type="entry name" value="Peptidase_S9_cat"/>
</dbReference>
<name>A0ABM8GEI4_9MICO</name>
<organism evidence="3 4">
    <name type="scientific">Naasia aerilata</name>
    <dbReference type="NCBI Taxonomy" id="1162966"/>
    <lineage>
        <taxon>Bacteria</taxon>
        <taxon>Bacillati</taxon>
        <taxon>Actinomycetota</taxon>
        <taxon>Actinomycetes</taxon>
        <taxon>Micrococcales</taxon>
        <taxon>Microbacteriaceae</taxon>
        <taxon>Naasia</taxon>
    </lineage>
</organism>
<dbReference type="EMBL" id="AP027731">
    <property type="protein sequence ID" value="BDZ46715.1"/>
    <property type="molecule type" value="Genomic_DNA"/>
</dbReference>
<dbReference type="InterPro" id="IPR029058">
    <property type="entry name" value="AB_hydrolase_fold"/>
</dbReference>
<protein>
    <recommendedName>
        <fullName evidence="2">Peptidase S9 prolyl oligopeptidase catalytic domain-containing protein</fullName>
    </recommendedName>
</protein>
<feature type="compositionally biased region" description="Polar residues" evidence="1">
    <location>
        <begin position="354"/>
        <end position="364"/>
    </location>
</feature>
<dbReference type="Pfam" id="PF00326">
    <property type="entry name" value="Peptidase_S9"/>
    <property type="match status" value="1"/>
</dbReference>
<reference evidence="4" key="1">
    <citation type="journal article" date="2019" name="Int. J. Syst. Evol. Microbiol.">
        <title>The Global Catalogue of Microorganisms (GCM) 10K type strain sequencing project: providing services to taxonomists for standard genome sequencing and annotation.</title>
        <authorList>
            <consortium name="The Broad Institute Genomics Platform"/>
            <consortium name="The Broad Institute Genome Sequencing Center for Infectious Disease"/>
            <person name="Wu L."/>
            <person name="Ma J."/>
        </authorList>
    </citation>
    <scope>NUCLEOTIDE SEQUENCE [LARGE SCALE GENOMIC DNA]</scope>
    <source>
        <strain evidence="4">NBRC 108725</strain>
    </source>
</reference>
<accession>A0ABM8GEI4</accession>
<keyword evidence="4" id="KW-1185">Reference proteome</keyword>
<dbReference type="RefSeq" id="WP_350226657.1">
    <property type="nucleotide sequence ID" value="NZ_AP027731.1"/>
</dbReference>
<gene>
    <name evidence="3" type="ORF">GCM10025866_26240</name>
</gene>
<evidence type="ECO:0000313" key="3">
    <source>
        <dbReference type="EMBL" id="BDZ46715.1"/>
    </source>
</evidence>
<proteinExistence type="predicted"/>